<dbReference type="Proteomes" id="UP000199005">
    <property type="component" value="Unassembled WGS sequence"/>
</dbReference>
<sequence length="117" mass="13299">MRYRRLDENGDYSFGNGSADFHVDTPEAVAQAVLTRLRLFRAEWFLDTSDGTPWNTEVLGKGTRNTYDAAIRNRILETPDVEQIDSYESVFDENTRKLSFSCSITTAYGQTTLSETL</sequence>
<evidence type="ECO:0000313" key="1">
    <source>
        <dbReference type="EMBL" id="SEI99137.1"/>
    </source>
</evidence>
<gene>
    <name evidence="1" type="ORF">SAMN04244579_02727</name>
</gene>
<dbReference type="RefSeq" id="WP_090900262.1">
    <property type="nucleotide sequence ID" value="NZ_FNYO01000030.1"/>
</dbReference>
<protein>
    <recommendedName>
        <fullName evidence="3">Bacteriophage protein</fullName>
    </recommendedName>
</protein>
<dbReference type="Pfam" id="PF10934">
    <property type="entry name" value="Sheath_initiator"/>
    <property type="match status" value="1"/>
</dbReference>
<name>A0A1H6VBF4_9GAMM</name>
<proteinExistence type="predicted"/>
<organism evidence="1 2">
    <name type="scientific">Azotobacter beijerinckii</name>
    <dbReference type="NCBI Taxonomy" id="170623"/>
    <lineage>
        <taxon>Bacteria</taxon>
        <taxon>Pseudomonadati</taxon>
        <taxon>Pseudomonadota</taxon>
        <taxon>Gammaproteobacteria</taxon>
        <taxon>Pseudomonadales</taxon>
        <taxon>Pseudomonadaceae</taxon>
        <taxon>Azotobacter</taxon>
    </lineage>
</organism>
<dbReference type="STRING" id="170623.SAMN04244579_02727"/>
<evidence type="ECO:0008006" key="3">
    <source>
        <dbReference type="Google" id="ProtNLM"/>
    </source>
</evidence>
<dbReference type="EMBL" id="FNYO01000030">
    <property type="protein sequence ID" value="SEI99137.1"/>
    <property type="molecule type" value="Genomic_DNA"/>
</dbReference>
<evidence type="ECO:0000313" key="2">
    <source>
        <dbReference type="Proteomes" id="UP000199005"/>
    </source>
</evidence>
<reference evidence="1 2" key="1">
    <citation type="submission" date="2016-10" db="EMBL/GenBank/DDBJ databases">
        <authorList>
            <person name="de Groot N.N."/>
        </authorList>
    </citation>
    <scope>NUCLEOTIDE SEQUENCE [LARGE SCALE GENOMIC DNA]</scope>
    <source>
        <strain evidence="1 2">DSM 1041</strain>
    </source>
</reference>
<accession>A0A1H6VBF4</accession>
<dbReference type="InterPro" id="IPR020288">
    <property type="entry name" value="Sheath_initiator"/>
</dbReference>
<dbReference type="AlphaFoldDB" id="A0A1H6VBF4"/>